<dbReference type="CDD" id="cd03768">
    <property type="entry name" value="SR_ResInv"/>
    <property type="match status" value="1"/>
</dbReference>
<dbReference type="PROSITE" id="PS51736">
    <property type="entry name" value="RECOMBINASES_3"/>
    <property type="match status" value="1"/>
</dbReference>
<dbReference type="GO" id="GO:0000150">
    <property type="term" value="F:DNA strand exchange activity"/>
    <property type="evidence" value="ECO:0007669"/>
    <property type="project" value="InterPro"/>
</dbReference>
<dbReference type="OrthoDB" id="9781670at2"/>
<sequence>MKAAIYSRKSKFTGKGESIQNQIEICKEYGDKHFHIDEFIIYEDEGFSGGNIDRPEYQRMLDDAEKKRFDILICYRLDRISRNISNFSEIIETLQNKGIAFVSVKEQFDTSTPMGRAMMYIASVFAQLERETIAERIRDNMLQLAKTGRWLGGTTPTGFVSKPVTNIIEGKNMSYYKLSPVEDELKIVKLIYDKFLQLKSLTKVETYCIQNNIKSKNGVDYSRFSLKLILSNPVYAIADKKLYDYLISNDYPVYASKRDFNGINGIMAYNKTLQKKNKSNKLKDVSEWIIAIGDHKGVISSEKWIAVQNLLKLNSSKTFRKVKNTNCLLAGLLRCSNCGSFMRPKYGRLKKNGEKAFYYICELKEKSRRQKCNVKNVNGNKLDKLLIEEIKKISTSSLNLFNKINDTKMNIQPTQSNIDYEIEILESSIKNNRKAINNLVNSLSQGKDKAASKYIIKEIDNLDKQASIFEERLKTLTEKTDNLCKESIDDIKNMLKAFPRVVDEISPNQKRNYIKNLIDEVTWDGEYLNVVVFGANPIDMQ</sequence>
<dbReference type="InterPro" id="IPR025827">
    <property type="entry name" value="Zn_ribbon_recom_dom"/>
</dbReference>
<dbReference type="SMART" id="SM00857">
    <property type="entry name" value="Resolvase"/>
    <property type="match status" value="1"/>
</dbReference>
<feature type="domain" description="Resolvase/invertase-type recombinase catalytic" evidence="1">
    <location>
        <begin position="2"/>
        <end position="148"/>
    </location>
</feature>
<dbReference type="InterPro" id="IPR006119">
    <property type="entry name" value="Resolv_N"/>
</dbReference>
<dbReference type="STRING" id="1121301.SAMN02745912_00122"/>
<dbReference type="Gene3D" id="3.40.50.1390">
    <property type="entry name" value="Resolvase, N-terminal catalytic domain"/>
    <property type="match status" value="1"/>
</dbReference>
<evidence type="ECO:0000259" key="1">
    <source>
        <dbReference type="PROSITE" id="PS51736"/>
    </source>
</evidence>
<dbReference type="InterPro" id="IPR038109">
    <property type="entry name" value="DNA_bind_recomb_sf"/>
</dbReference>
<evidence type="ECO:0000313" key="4">
    <source>
        <dbReference type="Proteomes" id="UP000184465"/>
    </source>
</evidence>
<keyword evidence="4" id="KW-1185">Reference proteome</keyword>
<dbReference type="Pfam" id="PF00239">
    <property type="entry name" value="Resolvase"/>
    <property type="match status" value="1"/>
</dbReference>
<reference evidence="3 4" key="1">
    <citation type="submission" date="2016-11" db="EMBL/GenBank/DDBJ databases">
        <authorList>
            <person name="Jaros S."/>
            <person name="Januszkiewicz K."/>
            <person name="Wedrychowicz H."/>
        </authorList>
    </citation>
    <scope>NUCLEOTIDE SEQUENCE [LARGE SCALE GENOMIC DNA]</scope>
    <source>
        <strain evidence="3 4">DSM 15212</strain>
    </source>
</reference>
<dbReference type="Gene3D" id="3.90.1750.20">
    <property type="entry name" value="Putative Large Serine Recombinase, Chain B, Domain 2"/>
    <property type="match status" value="2"/>
</dbReference>
<dbReference type="InterPro" id="IPR050639">
    <property type="entry name" value="SSR_resolvase"/>
</dbReference>
<dbReference type="PROSITE" id="PS51737">
    <property type="entry name" value="RECOMBINASE_DNA_BIND"/>
    <property type="match status" value="1"/>
</dbReference>
<dbReference type="InterPro" id="IPR036162">
    <property type="entry name" value="Resolvase-like_N_sf"/>
</dbReference>
<dbReference type="GO" id="GO:0003677">
    <property type="term" value="F:DNA binding"/>
    <property type="evidence" value="ECO:0007669"/>
    <property type="project" value="InterPro"/>
</dbReference>
<proteinExistence type="predicted"/>
<dbReference type="RefSeq" id="WP_073146399.1">
    <property type="nucleotide sequence ID" value="NZ_FRAG01000001.1"/>
</dbReference>
<organism evidence="3 4">
    <name type="scientific">Paramaledivibacter caminithermalis (strain DSM 15212 / CIP 107654 / DViRD3)</name>
    <name type="common">Clostridium caminithermale</name>
    <dbReference type="NCBI Taxonomy" id="1121301"/>
    <lineage>
        <taxon>Bacteria</taxon>
        <taxon>Bacillati</taxon>
        <taxon>Bacillota</taxon>
        <taxon>Clostridia</taxon>
        <taxon>Peptostreptococcales</taxon>
        <taxon>Caminicellaceae</taxon>
        <taxon>Paramaledivibacter</taxon>
    </lineage>
</organism>
<name>A0A1M6JS56_PARC5</name>
<accession>A0A1M6JS56</accession>
<gene>
    <name evidence="3" type="ORF">SAMN02745912_00122</name>
</gene>
<dbReference type="AlphaFoldDB" id="A0A1M6JS56"/>
<dbReference type="Pfam" id="PF13408">
    <property type="entry name" value="Zn_ribbon_recom"/>
    <property type="match status" value="1"/>
</dbReference>
<dbReference type="SUPFAM" id="SSF53041">
    <property type="entry name" value="Resolvase-like"/>
    <property type="match status" value="1"/>
</dbReference>
<feature type="domain" description="Recombinase" evidence="2">
    <location>
        <begin position="156"/>
        <end position="317"/>
    </location>
</feature>
<dbReference type="Proteomes" id="UP000184465">
    <property type="component" value="Unassembled WGS sequence"/>
</dbReference>
<dbReference type="EMBL" id="FRAG01000001">
    <property type="protein sequence ID" value="SHJ49493.1"/>
    <property type="molecule type" value="Genomic_DNA"/>
</dbReference>
<evidence type="ECO:0000259" key="2">
    <source>
        <dbReference type="PROSITE" id="PS51737"/>
    </source>
</evidence>
<evidence type="ECO:0000313" key="3">
    <source>
        <dbReference type="EMBL" id="SHJ49493.1"/>
    </source>
</evidence>
<dbReference type="PANTHER" id="PTHR30461:SF23">
    <property type="entry name" value="DNA RECOMBINASE-RELATED"/>
    <property type="match status" value="1"/>
</dbReference>
<dbReference type="PANTHER" id="PTHR30461">
    <property type="entry name" value="DNA-INVERTASE FROM LAMBDOID PROPHAGE"/>
    <property type="match status" value="1"/>
</dbReference>
<protein>
    <submittedName>
        <fullName evidence="3">Site-specific DNA recombinase</fullName>
    </submittedName>
</protein>
<dbReference type="InterPro" id="IPR011109">
    <property type="entry name" value="DNA_bind_recombinase_dom"/>
</dbReference>
<dbReference type="Pfam" id="PF07508">
    <property type="entry name" value="Recombinase"/>
    <property type="match status" value="1"/>
</dbReference>